<sequence length="265" mass="29515">MKKGRLLLAIMSLMLLTVLFTACGKNTKDINENTTSNDETKPKYVIACDSNFPPFSFEENGTYTGIDVELLEAISKKEDFDYELKPMDFGSIISGLSDGTIDGAMGAISITDERKEILDFSEEYFESGLSMGIKHDDTSISKFEDLQGKNVAVKKGTAGSEFAEDNKEKYSLNLKYFDNSQSMFLDVEEGSSDAVIEDHPIIAYEVKKATPANLKIAGDKLKTFNYGFAVNKGKNQELLDKFNKGLNKVRADAEYEKIVSQYIVR</sequence>
<evidence type="ECO:0000313" key="7">
    <source>
        <dbReference type="EMBL" id="QMW89540.1"/>
    </source>
</evidence>
<dbReference type="InterPro" id="IPR001320">
    <property type="entry name" value="Iontro_rcpt_C"/>
</dbReference>
<evidence type="ECO:0000313" key="6">
    <source>
        <dbReference type="EMBL" id="NAS18951.1"/>
    </source>
</evidence>
<reference evidence="5 8" key="2">
    <citation type="submission" date="2019-07" db="EMBL/GenBank/DDBJ databases">
        <title>Whole genome shotgun sequence of Clostridium butyricum NBRC 3858.</title>
        <authorList>
            <person name="Hosoyama A."/>
            <person name="Uohara A."/>
            <person name="Ohji S."/>
            <person name="Ichikawa N."/>
        </authorList>
    </citation>
    <scope>NUCLEOTIDE SEQUENCE [LARGE SCALE GENOMIC DNA]</scope>
    <source>
        <strain evidence="5 8">NBRC 3858</strain>
    </source>
</reference>
<feature type="domain" description="Solute-binding protein family 3/N-terminal" evidence="3">
    <location>
        <begin position="43"/>
        <end position="265"/>
    </location>
</feature>
<dbReference type="InterPro" id="IPR001638">
    <property type="entry name" value="Solute-binding_3/MltF_N"/>
</dbReference>
<dbReference type="CDD" id="cd13619">
    <property type="entry name" value="PBP2_GlnP"/>
    <property type="match status" value="1"/>
</dbReference>
<dbReference type="PROSITE" id="PS51257">
    <property type="entry name" value="PROKAR_LIPOPROTEIN"/>
    <property type="match status" value="1"/>
</dbReference>
<reference evidence="6 9" key="3">
    <citation type="submission" date="2020-01" db="EMBL/GenBank/DDBJ databases">
        <title>Genome sequence of a 1,3-propanediol producer, Clostridium butyricum S3.</title>
        <authorList>
            <person name="Zhou J."/>
        </authorList>
    </citation>
    <scope>NUCLEOTIDE SEQUENCE [LARGE SCALE GENOMIC DNA]</scope>
    <source>
        <strain evidence="6 9">S3</strain>
    </source>
</reference>
<feature type="signal peptide" evidence="2">
    <location>
        <begin position="1"/>
        <end position="24"/>
    </location>
</feature>
<dbReference type="PANTHER" id="PTHR35936">
    <property type="entry name" value="MEMBRANE-BOUND LYTIC MUREIN TRANSGLYCOSYLASE F"/>
    <property type="match status" value="1"/>
</dbReference>
<dbReference type="AlphaFoldDB" id="A0A0Q0ZW87"/>
<accession>A0A0Q0ZW87</accession>
<name>A0A0Q0ZW87_CLOBU</name>
<dbReference type="EMBL" id="CP040626">
    <property type="protein sequence ID" value="QMW89540.1"/>
    <property type="molecule type" value="Genomic_DNA"/>
</dbReference>
<reference evidence="7 10" key="1">
    <citation type="submission" date="2019-05" db="EMBL/GenBank/DDBJ databases">
        <authorList>
            <person name="Schori C."/>
            <person name="Ahrens C."/>
        </authorList>
    </citation>
    <scope>NUCLEOTIDE SEQUENCE [LARGE SCALE GENOMIC DNA]</scope>
    <source>
        <strain evidence="7 10">DSM 10702</strain>
    </source>
</reference>
<dbReference type="SMART" id="SM00062">
    <property type="entry name" value="PBPb"/>
    <property type="match status" value="1"/>
</dbReference>
<evidence type="ECO:0000256" key="1">
    <source>
        <dbReference type="ARBA" id="ARBA00022729"/>
    </source>
</evidence>
<evidence type="ECO:0000256" key="2">
    <source>
        <dbReference type="SAM" id="SignalP"/>
    </source>
</evidence>
<feature type="domain" description="Ionotropic glutamate receptor C-terminal" evidence="4">
    <location>
        <begin position="43"/>
        <end position="265"/>
    </location>
</feature>
<proteinExistence type="predicted"/>
<dbReference type="EMBL" id="BKBC01000017">
    <property type="protein sequence ID" value="GEQ21148.1"/>
    <property type="molecule type" value="Genomic_DNA"/>
</dbReference>
<evidence type="ECO:0000259" key="3">
    <source>
        <dbReference type="SMART" id="SM00062"/>
    </source>
</evidence>
<dbReference type="GO" id="GO:0015276">
    <property type="term" value="F:ligand-gated monoatomic ion channel activity"/>
    <property type="evidence" value="ECO:0007669"/>
    <property type="project" value="InterPro"/>
</dbReference>
<dbReference type="OrthoDB" id="9774451at2"/>
<gene>
    <name evidence="5" type="ORF">CBU02nite_16540</name>
    <name evidence="7" type="ORF">FF104_00800</name>
    <name evidence="6" type="ORF">GND98_014000</name>
</gene>
<dbReference type="RefSeq" id="WP_002583105.1">
    <property type="nucleotide sequence ID" value="NZ_AP019716.1"/>
</dbReference>
<evidence type="ECO:0000259" key="4">
    <source>
        <dbReference type="SMART" id="SM00079"/>
    </source>
</evidence>
<dbReference type="SMART" id="SM00079">
    <property type="entry name" value="PBPe"/>
    <property type="match status" value="1"/>
</dbReference>
<keyword evidence="1 2" id="KW-0732">Signal</keyword>
<dbReference type="EMBL" id="WOFV02000049">
    <property type="protein sequence ID" value="NAS18951.1"/>
    <property type="molecule type" value="Genomic_DNA"/>
</dbReference>
<dbReference type="GO" id="GO:0016020">
    <property type="term" value="C:membrane"/>
    <property type="evidence" value="ECO:0007669"/>
    <property type="project" value="InterPro"/>
</dbReference>
<evidence type="ECO:0000313" key="8">
    <source>
        <dbReference type="Proteomes" id="UP000321089"/>
    </source>
</evidence>
<protein>
    <submittedName>
        <fullName evidence="6">Transporter substrate-binding domain-containing protein</fullName>
    </submittedName>
</protein>
<evidence type="ECO:0000313" key="10">
    <source>
        <dbReference type="Proteomes" id="UP000515243"/>
    </source>
</evidence>
<dbReference type="Proteomes" id="UP000515243">
    <property type="component" value="Chromosome 1"/>
</dbReference>
<dbReference type="Proteomes" id="UP000474042">
    <property type="component" value="Unassembled WGS sequence"/>
</dbReference>
<dbReference type="KEGG" id="cbut:ATN24_00630"/>
<dbReference type="GeneID" id="92942651"/>
<dbReference type="Proteomes" id="UP000321089">
    <property type="component" value="Unassembled WGS sequence"/>
</dbReference>
<feature type="chain" id="PRO_5044056044" evidence="2">
    <location>
        <begin position="25"/>
        <end position="265"/>
    </location>
</feature>
<dbReference type="SUPFAM" id="SSF53850">
    <property type="entry name" value="Periplasmic binding protein-like II"/>
    <property type="match status" value="1"/>
</dbReference>
<dbReference type="PANTHER" id="PTHR35936:SF38">
    <property type="entry name" value="GLUTAMINE-BINDING PERIPLASMIC PROTEIN"/>
    <property type="match status" value="1"/>
</dbReference>
<evidence type="ECO:0000313" key="5">
    <source>
        <dbReference type="EMBL" id="GEQ21148.1"/>
    </source>
</evidence>
<organism evidence="5 8">
    <name type="scientific">Clostridium butyricum</name>
    <dbReference type="NCBI Taxonomy" id="1492"/>
    <lineage>
        <taxon>Bacteria</taxon>
        <taxon>Bacillati</taxon>
        <taxon>Bacillota</taxon>
        <taxon>Clostridia</taxon>
        <taxon>Eubacteriales</taxon>
        <taxon>Clostridiaceae</taxon>
        <taxon>Clostridium</taxon>
    </lineage>
</organism>
<dbReference type="Gene3D" id="3.40.190.10">
    <property type="entry name" value="Periplasmic binding protein-like II"/>
    <property type="match status" value="2"/>
</dbReference>
<evidence type="ECO:0000313" key="9">
    <source>
        <dbReference type="Proteomes" id="UP000474042"/>
    </source>
</evidence>
<dbReference type="Pfam" id="PF00497">
    <property type="entry name" value="SBP_bac_3"/>
    <property type="match status" value="1"/>
</dbReference>